<keyword evidence="4" id="KW-0057">Aromatic amino acid biosynthesis</keyword>
<dbReference type="RefSeq" id="WP_099202840.1">
    <property type="nucleotide sequence ID" value="NZ_NHZO01000168.1"/>
</dbReference>
<dbReference type="EC" id="2.5.1.54" evidence="4"/>
<evidence type="ECO:0000256" key="3">
    <source>
        <dbReference type="PIRSR" id="PIRSR602480-1"/>
    </source>
</evidence>
<gene>
    <name evidence="6" type="ORF">BLA24_33510</name>
</gene>
<dbReference type="UniPathway" id="UPA00053">
    <property type="reaction ID" value="UER00084"/>
</dbReference>
<name>A0A2G1XAR0_STRCJ</name>
<evidence type="ECO:0000313" key="7">
    <source>
        <dbReference type="Proteomes" id="UP000222531"/>
    </source>
</evidence>
<dbReference type="Pfam" id="PF01474">
    <property type="entry name" value="DAHP_synth_2"/>
    <property type="match status" value="2"/>
</dbReference>
<dbReference type="Proteomes" id="UP000222531">
    <property type="component" value="Unassembled WGS sequence"/>
</dbReference>
<dbReference type="GO" id="GO:0008652">
    <property type="term" value="P:amino acid biosynthetic process"/>
    <property type="evidence" value="ECO:0007669"/>
    <property type="project" value="UniProtKB-KW"/>
</dbReference>
<evidence type="ECO:0000256" key="1">
    <source>
        <dbReference type="ARBA" id="ARBA00008911"/>
    </source>
</evidence>
<evidence type="ECO:0000256" key="4">
    <source>
        <dbReference type="RuleBase" id="RU363071"/>
    </source>
</evidence>
<sequence length="393" mass="41335">MTAIDLSSPSDSGRNQESGLWPCPPAGPQSGWSEPAALAAGKEQGFHPPLVFAAECDQLRSRLAAVARGEAFLIQGAVSADEFALEFTEAIDVALKTLLQMSSVLSYAMAVPVVRIGRIASSAFETREHRTAAAALNLARGLLRAGYADIALVHEWNRDFVATGGGRRYGPIVSEMGGALRFMAACGVNAAQWGAEFFAGREMSVPDDEGAPRSVGVLGEAHDGAFREEVHQASTHMVWVDRSDSASVELASRVSNPIGVRIGSSTTPDEVLALLEHLDPDRAPGRLTFLAGMGAESVRDVLPDLIGKVAASGALPVWVCDPLCRSAGRLDAACGEVRDFFEVHRELGTRPGGLCLDPTGGSAFLREQLLELAFSVAEMCPGMPRAAADAPAG</sequence>
<feature type="compositionally biased region" description="Polar residues" evidence="5">
    <location>
        <begin position="1"/>
        <end position="18"/>
    </location>
</feature>
<keyword evidence="2 4" id="KW-0808">Transferase</keyword>
<dbReference type="InterPro" id="IPR013785">
    <property type="entry name" value="Aldolase_TIM"/>
</dbReference>
<dbReference type="GO" id="GO:0009073">
    <property type="term" value="P:aromatic amino acid family biosynthetic process"/>
    <property type="evidence" value="ECO:0007669"/>
    <property type="project" value="UniProtKB-KW"/>
</dbReference>
<evidence type="ECO:0000256" key="5">
    <source>
        <dbReference type="SAM" id="MobiDB-lite"/>
    </source>
</evidence>
<dbReference type="AlphaFoldDB" id="A0A2G1XAR0"/>
<evidence type="ECO:0000313" key="6">
    <source>
        <dbReference type="EMBL" id="PHQ48318.1"/>
    </source>
</evidence>
<dbReference type="GO" id="GO:0003849">
    <property type="term" value="F:3-deoxy-7-phosphoheptulonate synthase activity"/>
    <property type="evidence" value="ECO:0007669"/>
    <property type="project" value="UniProtKB-EC"/>
</dbReference>
<dbReference type="InterPro" id="IPR002480">
    <property type="entry name" value="DAHP_synth_2"/>
</dbReference>
<accession>A0A2G1XAR0</accession>
<dbReference type="Gene3D" id="3.20.20.70">
    <property type="entry name" value="Aldolase class I"/>
    <property type="match status" value="1"/>
</dbReference>
<dbReference type="PANTHER" id="PTHR21337:SF0">
    <property type="entry name" value="PHOSPHO-2-DEHYDRO-3-DEOXYHEPTONATE ALDOLASE"/>
    <property type="match status" value="1"/>
</dbReference>
<comment type="pathway">
    <text evidence="4">Metabolic intermediate biosynthesis; chorismate biosynthesis; chorismate from D-erythrose 4-phosphate and phosphoenolpyruvate: step 1/7.</text>
</comment>
<dbReference type="PANTHER" id="PTHR21337">
    <property type="entry name" value="PHOSPHO-2-DEHYDRO-3-DEOXYHEPTONATE ALDOLASE 1, 2"/>
    <property type="match status" value="1"/>
</dbReference>
<protein>
    <recommendedName>
        <fullName evidence="4">Phospho-2-dehydro-3-deoxyheptonate aldolase</fullName>
        <ecNumber evidence="4">2.5.1.54</ecNumber>
    </recommendedName>
</protein>
<organism evidence="6 7">
    <name type="scientific">Streptomyces cinnamoneus</name>
    <name type="common">Streptoverticillium cinnamoneum</name>
    <dbReference type="NCBI Taxonomy" id="53446"/>
    <lineage>
        <taxon>Bacteria</taxon>
        <taxon>Bacillati</taxon>
        <taxon>Actinomycetota</taxon>
        <taxon>Actinomycetes</taxon>
        <taxon>Kitasatosporales</taxon>
        <taxon>Streptomycetaceae</taxon>
        <taxon>Streptomyces</taxon>
        <taxon>Streptomyces cinnamoneus group</taxon>
    </lineage>
</organism>
<feature type="region of interest" description="Disordered" evidence="5">
    <location>
        <begin position="1"/>
        <end position="26"/>
    </location>
</feature>
<dbReference type="OrthoDB" id="9766852at2"/>
<keyword evidence="7" id="KW-1185">Reference proteome</keyword>
<comment type="caution">
    <text evidence="6">The sequence shown here is derived from an EMBL/GenBank/DDBJ whole genome shotgun (WGS) entry which is preliminary data.</text>
</comment>
<proteinExistence type="inferred from homology"/>
<dbReference type="SUPFAM" id="SSF51569">
    <property type="entry name" value="Aldolase"/>
    <property type="match status" value="1"/>
</dbReference>
<comment type="similarity">
    <text evidence="1 4">Belongs to the class-II DAHP synthase family.</text>
</comment>
<feature type="binding site" evidence="3">
    <location>
        <position position="118"/>
    </location>
    <ligand>
        <name>phosphoenolpyruvate</name>
        <dbReference type="ChEBI" id="CHEBI:58702"/>
    </ligand>
</feature>
<keyword evidence="4" id="KW-0028">Amino-acid biosynthesis</keyword>
<comment type="catalytic activity">
    <reaction evidence="4">
        <text>D-erythrose 4-phosphate + phosphoenolpyruvate + H2O = 7-phospho-2-dehydro-3-deoxy-D-arabino-heptonate + phosphate</text>
        <dbReference type="Rhea" id="RHEA:14717"/>
        <dbReference type="ChEBI" id="CHEBI:15377"/>
        <dbReference type="ChEBI" id="CHEBI:16897"/>
        <dbReference type="ChEBI" id="CHEBI:43474"/>
        <dbReference type="ChEBI" id="CHEBI:58394"/>
        <dbReference type="ChEBI" id="CHEBI:58702"/>
        <dbReference type="EC" id="2.5.1.54"/>
    </reaction>
</comment>
<evidence type="ECO:0000256" key="2">
    <source>
        <dbReference type="ARBA" id="ARBA00022679"/>
    </source>
</evidence>
<dbReference type="EMBL" id="NHZO01000168">
    <property type="protein sequence ID" value="PHQ48318.1"/>
    <property type="molecule type" value="Genomic_DNA"/>
</dbReference>
<dbReference type="GO" id="GO:0009423">
    <property type="term" value="P:chorismate biosynthetic process"/>
    <property type="evidence" value="ECO:0007669"/>
    <property type="project" value="UniProtKB-UniPathway"/>
</dbReference>
<reference evidence="6 7" key="1">
    <citation type="journal article" date="2017" name="Biochemistry">
        <title>Identification of the Biosynthetic Pathway for the Antibiotic Bicyclomycin.</title>
        <authorList>
            <person name="Patteson J."/>
            <person name="Cai W."/>
            <person name="Johnson R.A."/>
            <person name="Santa Maria K."/>
            <person name="Li B."/>
        </authorList>
    </citation>
    <scope>NUCLEOTIDE SEQUENCE [LARGE SCALE GENOMIC DNA]</scope>
    <source>
        <strain evidence="6 7">ATCC 21532</strain>
    </source>
</reference>